<dbReference type="Proteomes" id="UP000261948">
    <property type="component" value="Unassembled WGS sequence"/>
</dbReference>
<feature type="domain" description="VWFA" evidence="2">
    <location>
        <begin position="479"/>
        <end position="611"/>
    </location>
</feature>
<gene>
    <name evidence="3" type="ORF">DZC30_20375</name>
</gene>
<sequence length="649" mass="69635">MFDKPIIEALASLGTGIAPRFHWDADALSLKCAIDSLAVNRMSLPGLSDNYDALMAMAMGQHLTQVLTTRHELPEKRFRRVATIAMQFGASLAEIALTLKGHEQKVVKLLKTAQTPDLLVNEKPNLQTLLIAATCASKIPEGEALDVISACRQLLIAAAVRPDLLAIVAGVMDAVQTAEETKDFAEIATNFFPDVGEQCQDSEINESEAVSHNQGDQPSDGPAGDSKVCAGQLSTANESENSEDSGQESIPEGVSGASSKVLPEKSEPGKHDGTGQQPDPIAGFDSQKSEAELGKGIYGKSESDSRNDELVGSEKSCQEVNSEQDSAEKLSGSIDDDKSTGTETEAFVKGSPSHGLGIEEEQTSVEELQQCDGPTASGEFDTKEASEPESKDVDQMLTGLSKGGFEECEKSHSSNKLHFAKNQSLVSELVRILQSEDKRTTKINDRGRKIAANKVWRFKKLGDARIFKQTSKVVGSQIAVELLIDASHSMQDHLKLACEVGLSFCDAIQRLTKASSAMCLFSGRVGVSSVLKEHSESFTKVGPKLTSVIASGGTPTGMAMMQRLEVLAKRSQERKLMVVITDGAANDYRSVLHALKYAEDNGIDVIGIGLGLEGRVIKTYIDNSLSILSLNELQPAIRELMSKRALALA</sequence>
<organism evidence="3 4">
    <name type="scientific">Comamonas testosteroni</name>
    <name type="common">Pseudomonas testosteroni</name>
    <dbReference type="NCBI Taxonomy" id="285"/>
    <lineage>
        <taxon>Bacteria</taxon>
        <taxon>Pseudomonadati</taxon>
        <taxon>Pseudomonadota</taxon>
        <taxon>Betaproteobacteria</taxon>
        <taxon>Burkholderiales</taxon>
        <taxon>Comamonadaceae</taxon>
        <taxon>Comamonas</taxon>
    </lineage>
</organism>
<dbReference type="EMBL" id="QURR01000037">
    <property type="protein sequence ID" value="RGE40421.1"/>
    <property type="molecule type" value="Genomic_DNA"/>
</dbReference>
<evidence type="ECO:0000313" key="4">
    <source>
        <dbReference type="Proteomes" id="UP000261948"/>
    </source>
</evidence>
<accession>A0A373F8D1</accession>
<name>A0A373F8D1_COMTE</name>
<dbReference type="PROSITE" id="PS50234">
    <property type="entry name" value="VWFA"/>
    <property type="match status" value="1"/>
</dbReference>
<evidence type="ECO:0000259" key="2">
    <source>
        <dbReference type="PROSITE" id="PS50234"/>
    </source>
</evidence>
<evidence type="ECO:0000256" key="1">
    <source>
        <dbReference type="SAM" id="MobiDB-lite"/>
    </source>
</evidence>
<dbReference type="InterPro" id="IPR036465">
    <property type="entry name" value="vWFA_dom_sf"/>
</dbReference>
<feature type="compositionally biased region" description="Basic and acidic residues" evidence="1">
    <location>
        <begin position="380"/>
        <end position="392"/>
    </location>
</feature>
<reference evidence="3 4" key="1">
    <citation type="submission" date="2018-08" db="EMBL/GenBank/DDBJ databases">
        <title>Comamonas testosteroni strain SWCO2.</title>
        <authorList>
            <person name="Jiang N."/>
            <person name="Zhang X.Z."/>
        </authorList>
    </citation>
    <scope>NUCLEOTIDE SEQUENCE [LARGE SCALE GENOMIC DNA]</scope>
    <source>
        <strain evidence="3 4">SWCO2</strain>
    </source>
</reference>
<proteinExistence type="predicted"/>
<dbReference type="Pfam" id="PF00092">
    <property type="entry name" value="VWA"/>
    <property type="match status" value="1"/>
</dbReference>
<comment type="caution">
    <text evidence="3">The sequence shown here is derived from an EMBL/GenBank/DDBJ whole genome shotgun (WGS) entry which is preliminary data.</text>
</comment>
<dbReference type="InterPro" id="IPR002035">
    <property type="entry name" value="VWF_A"/>
</dbReference>
<feature type="compositionally biased region" description="Basic and acidic residues" evidence="1">
    <location>
        <begin position="262"/>
        <end position="273"/>
    </location>
</feature>
<dbReference type="AlphaFoldDB" id="A0A373F8D1"/>
<dbReference type="OrthoDB" id="9758211at2"/>
<dbReference type="SUPFAM" id="SSF53300">
    <property type="entry name" value="vWA-like"/>
    <property type="match status" value="1"/>
</dbReference>
<feature type="region of interest" description="Disordered" evidence="1">
    <location>
        <begin position="206"/>
        <end position="392"/>
    </location>
</feature>
<dbReference type="SMART" id="SM00327">
    <property type="entry name" value="VWA"/>
    <property type="match status" value="1"/>
</dbReference>
<evidence type="ECO:0000313" key="3">
    <source>
        <dbReference type="EMBL" id="RGE40421.1"/>
    </source>
</evidence>
<keyword evidence="4" id="KW-1185">Reference proteome</keyword>
<protein>
    <submittedName>
        <fullName evidence="3">VWA domain-containing protein</fullName>
    </submittedName>
</protein>
<feature type="compositionally biased region" description="Polar residues" evidence="1">
    <location>
        <begin position="208"/>
        <end position="217"/>
    </location>
</feature>
<dbReference type="Gene3D" id="3.40.50.410">
    <property type="entry name" value="von Willebrand factor, type A domain"/>
    <property type="match status" value="1"/>
</dbReference>